<dbReference type="Proteomes" id="UP000677228">
    <property type="component" value="Unassembled WGS sequence"/>
</dbReference>
<feature type="domain" description="ABC transporter" evidence="10">
    <location>
        <begin position="408"/>
        <end position="644"/>
    </location>
</feature>
<evidence type="ECO:0000256" key="6">
    <source>
        <dbReference type="ARBA" id="ARBA00022840"/>
    </source>
</evidence>
<keyword evidence="3" id="KW-0813">Transport</keyword>
<dbReference type="FunFam" id="1.20.1560.10:FF:000010">
    <property type="entry name" value="Multidrug resistance-associated ABC transporter"/>
    <property type="match status" value="1"/>
</dbReference>
<dbReference type="InterPro" id="IPR003593">
    <property type="entry name" value="AAA+_ATPase"/>
</dbReference>
<evidence type="ECO:0000256" key="4">
    <source>
        <dbReference type="ARBA" id="ARBA00022692"/>
    </source>
</evidence>
<dbReference type="CDD" id="cd18580">
    <property type="entry name" value="ABC_6TM_ABCC_D2"/>
    <property type="match status" value="1"/>
</dbReference>
<evidence type="ECO:0000256" key="8">
    <source>
        <dbReference type="ARBA" id="ARBA00023136"/>
    </source>
</evidence>
<evidence type="ECO:0000313" key="14">
    <source>
        <dbReference type="Proteomes" id="UP000682733"/>
    </source>
</evidence>
<dbReference type="FunFam" id="3.40.50.300:FF:000163">
    <property type="entry name" value="Multidrug resistance-associated protein member 4"/>
    <property type="match status" value="1"/>
</dbReference>
<gene>
    <name evidence="12" type="ORF">OVA965_LOCUS18062</name>
    <name evidence="13" type="ORF">TMI583_LOCUS18073</name>
</gene>
<evidence type="ECO:0000256" key="1">
    <source>
        <dbReference type="ARBA" id="ARBA00004141"/>
    </source>
</evidence>
<keyword evidence="7 9" id="KW-1133">Transmembrane helix</keyword>
<dbReference type="PROSITE" id="PS00211">
    <property type="entry name" value="ABC_TRANSPORTER_1"/>
    <property type="match status" value="1"/>
</dbReference>
<dbReference type="PROSITE" id="PS50929">
    <property type="entry name" value="ABC_TM1F"/>
    <property type="match status" value="1"/>
</dbReference>
<dbReference type="GO" id="GO:0016887">
    <property type="term" value="F:ATP hydrolysis activity"/>
    <property type="evidence" value="ECO:0007669"/>
    <property type="project" value="InterPro"/>
</dbReference>
<dbReference type="SUPFAM" id="SSF90123">
    <property type="entry name" value="ABC transporter transmembrane region"/>
    <property type="match status" value="1"/>
</dbReference>
<dbReference type="EMBL" id="CAJNOK010008859">
    <property type="protein sequence ID" value="CAF1074580.1"/>
    <property type="molecule type" value="Genomic_DNA"/>
</dbReference>
<dbReference type="InterPro" id="IPR027417">
    <property type="entry name" value="P-loop_NTPase"/>
</dbReference>
<dbReference type="InterPro" id="IPR036640">
    <property type="entry name" value="ABC1_TM_sf"/>
</dbReference>
<dbReference type="Pfam" id="PF00005">
    <property type="entry name" value="ABC_tran"/>
    <property type="match status" value="1"/>
</dbReference>
<evidence type="ECO:0000256" key="5">
    <source>
        <dbReference type="ARBA" id="ARBA00022741"/>
    </source>
</evidence>
<comment type="subcellular location">
    <subcellularLocation>
        <location evidence="1">Membrane</location>
        <topology evidence="1">Multi-pass membrane protein</topology>
    </subcellularLocation>
</comment>
<keyword evidence="6" id="KW-0067">ATP-binding</keyword>
<feature type="transmembrane region" description="Helical" evidence="9">
    <location>
        <begin position="131"/>
        <end position="149"/>
    </location>
</feature>
<protein>
    <submittedName>
        <fullName evidence="13">Uncharacterized protein</fullName>
    </submittedName>
</protein>
<dbReference type="InterPro" id="IPR050173">
    <property type="entry name" value="ABC_transporter_C-like"/>
</dbReference>
<dbReference type="Gene3D" id="1.20.1560.10">
    <property type="entry name" value="ABC transporter type 1, transmembrane domain"/>
    <property type="match status" value="1"/>
</dbReference>
<dbReference type="Pfam" id="PF00664">
    <property type="entry name" value="ABC_membrane"/>
    <property type="match status" value="1"/>
</dbReference>
<evidence type="ECO:0000259" key="10">
    <source>
        <dbReference type="PROSITE" id="PS50893"/>
    </source>
</evidence>
<dbReference type="GO" id="GO:0140359">
    <property type="term" value="F:ABC-type transporter activity"/>
    <property type="evidence" value="ECO:0007669"/>
    <property type="project" value="InterPro"/>
</dbReference>
<dbReference type="AlphaFoldDB" id="A0A8S2K6D1"/>
<dbReference type="PROSITE" id="PS50893">
    <property type="entry name" value="ABC_TRANSPORTER_2"/>
    <property type="match status" value="1"/>
</dbReference>
<dbReference type="CDD" id="cd03244">
    <property type="entry name" value="ABCC_MRP_domain2"/>
    <property type="match status" value="1"/>
</dbReference>
<name>A0A8S2K6D1_9BILA</name>
<evidence type="ECO:0000259" key="11">
    <source>
        <dbReference type="PROSITE" id="PS50929"/>
    </source>
</evidence>
<dbReference type="Proteomes" id="UP000682733">
    <property type="component" value="Unassembled WGS sequence"/>
</dbReference>
<evidence type="ECO:0000313" key="12">
    <source>
        <dbReference type="EMBL" id="CAF1074580.1"/>
    </source>
</evidence>
<dbReference type="InterPro" id="IPR003439">
    <property type="entry name" value="ABC_transporter-like_ATP-bd"/>
</dbReference>
<dbReference type="PANTHER" id="PTHR24223:SF456">
    <property type="entry name" value="MULTIDRUG RESISTANCE-ASSOCIATED PROTEIN LETHAL(2)03659"/>
    <property type="match status" value="1"/>
</dbReference>
<dbReference type="SMART" id="SM00382">
    <property type="entry name" value="AAA"/>
    <property type="match status" value="1"/>
</dbReference>
<dbReference type="InterPro" id="IPR044726">
    <property type="entry name" value="ABCC_6TM_D2"/>
</dbReference>
<evidence type="ECO:0000313" key="13">
    <source>
        <dbReference type="EMBL" id="CAF3838516.1"/>
    </source>
</evidence>
<evidence type="ECO:0000256" key="9">
    <source>
        <dbReference type="SAM" id="Phobius"/>
    </source>
</evidence>
<dbReference type="EMBL" id="CAJOBA010008874">
    <property type="protein sequence ID" value="CAF3838516.1"/>
    <property type="molecule type" value="Genomic_DNA"/>
</dbReference>
<organism evidence="13 14">
    <name type="scientific">Didymodactylos carnosus</name>
    <dbReference type="NCBI Taxonomy" id="1234261"/>
    <lineage>
        <taxon>Eukaryota</taxon>
        <taxon>Metazoa</taxon>
        <taxon>Spiralia</taxon>
        <taxon>Gnathifera</taxon>
        <taxon>Rotifera</taxon>
        <taxon>Eurotatoria</taxon>
        <taxon>Bdelloidea</taxon>
        <taxon>Philodinida</taxon>
        <taxon>Philodinidae</taxon>
        <taxon>Didymodactylos</taxon>
    </lineage>
</organism>
<feature type="transmembrane region" description="Helical" evidence="9">
    <location>
        <begin position="213"/>
        <end position="244"/>
    </location>
</feature>
<dbReference type="InterPro" id="IPR017871">
    <property type="entry name" value="ABC_transporter-like_CS"/>
</dbReference>
<dbReference type="GO" id="GO:0016020">
    <property type="term" value="C:membrane"/>
    <property type="evidence" value="ECO:0007669"/>
    <property type="project" value="UniProtKB-SubCell"/>
</dbReference>
<evidence type="ECO:0000256" key="3">
    <source>
        <dbReference type="ARBA" id="ARBA00022448"/>
    </source>
</evidence>
<accession>A0A8S2K6D1</accession>
<feature type="domain" description="ABC transmembrane type-1" evidence="11">
    <location>
        <begin position="94"/>
        <end position="371"/>
    </location>
</feature>
<feature type="transmembrane region" description="Helical" evidence="9">
    <location>
        <begin position="265"/>
        <end position="283"/>
    </location>
</feature>
<dbReference type="InterPro" id="IPR011527">
    <property type="entry name" value="ABC1_TM_dom"/>
</dbReference>
<sequence>MGHNGKIQKQGSFDELLTLPKVKKSFEQQKKHSDDANKKKIRNNTVENNEFSDDLFNTIDKNSILTGEISMGGTISIKVWLKLFTSSYGWCGFVVLIILLLVGEAVYDAGNRWLSLWARKSNDQQRVEFNAYVYLSLAIGTLIISLIRADYFFHLILRGASTLHNNMLKGVLYSPLRFYESNPVGRILNRFSKDQQVLDELLPLTFFDTVQSLVMTVGSVAIIGITNPWVLLILILIIPTFLWLRRFYIRTSRELKRLDSITRSPVYALFSSSLGGLMTIRAFNVENNFIDLFIDKVNTNTRAFFMLACTIRWFGLRLDLMTSLLSCLTAILSITLRNHLDASSVALGLTYCINLTTLFQWGVRQSADTENYMTSAERIYEYSHLPPEEDFNLEDTKLSADWPTEGKIQFKDYELRYRSELGPVLKKINLEFESCDKIGIIGRTGAGKSSIFQAIFRLTDKSTSSGQILIDGVDINTVGLCTLRSKLNIIPQAPVLFSTTLRYNLDPFKKHTDEELWDALDIVQLKPMVQSLKDGIDTQMAEYGSNFSVGECQLICVARAILKPSKILLIDEATASVDTHTDELIQRVIRDKFKNQTVLTIAHRINTIIDSKKIVVMSDGCVTEYGKSEAILTHLAVTDEEINEDMHL</sequence>
<dbReference type="Gene3D" id="3.40.50.300">
    <property type="entry name" value="P-loop containing nucleotide triphosphate hydrolases"/>
    <property type="match status" value="1"/>
</dbReference>
<comment type="caution">
    <text evidence="13">The sequence shown here is derived from an EMBL/GenBank/DDBJ whole genome shotgun (WGS) entry which is preliminary data.</text>
</comment>
<dbReference type="GO" id="GO:0005524">
    <property type="term" value="F:ATP binding"/>
    <property type="evidence" value="ECO:0007669"/>
    <property type="project" value="UniProtKB-KW"/>
</dbReference>
<keyword evidence="5" id="KW-0547">Nucleotide-binding</keyword>
<dbReference type="PANTHER" id="PTHR24223">
    <property type="entry name" value="ATP-BINDING CASSETTE SUB-FAMILY C"/>
    <property type="match status" value="1"/>
</dbReference>
<dbReference type="SUPFAM" id="SSF52540">
    <property type="entry name" value="P-loop containing nucleoside triphosphate hydrolases"/>
    <property type="match status" value="1"/>
</dbReference>
<evidence type="ECO:0000256" key="7">
    <source>
        <dbReference type="ARBA" id="ARBA00022989"/>
    </source>
</evidence>
<proteinExistence type="inferred from homology"/>
<comment type="similarity">
    <text evidence="2">Belongs to the ABC transporter superfamily. ABCC family. Conjugate transporter (TC 3.A.1.208) subfamily.</text>
</comment>
<keyword evidence="8 9" id="KW-0472">Membrane</keyword>
<reference evidence="13" key="1">
    <citation type="submission" date="2021-02" db="EMBL/GenBank/DDBJ databases">
        <authorList>
            <person name="Nowell W R."/>
        </authorList>
    </citation>
    <scope>NUCLEOTIDE SEQUENCE</scope>
</reference>
<feature type="transmembrane region" description="Helical" evidence="9">
    <location>
        <begin position="87"/>
        <end position="110"/>
    </location>
</feature>
<keyword evidence="4 9" id="KW-0812">Transmembrane</keyword>
<evidence type="ECO:0000256" key="2">
    <source>
        <dbReference type="ARBA" id="ARBA00009726"/>
    </source>
</evidence>